<evidence type="ECO:0000256" key="8">
    <source>
        <dbReference type="ARBA" id="ARBA00048109"/>
    </source>
</evidence>
<accession>A0A917ZC75</accession>
<dbReference type="GO" id="GO:0004144">
    <property type="term" value="F:diacylglycerol O-acyltransferase activity"/>
    <property type="evidence" value="ECO:0007669"/>
    <property type="project" value="UniProtKB-EC"/>
</dbReference>
<feature type="region of interest" description="Disordered" evidence="9">
    <location>
        <begin position="341"/>
        <end position="360"/>
    </location>
</feature>
<feature type="domain" description="O-acyltransferase WSD1-like N-terminal" evidence="10">
    <location>
        <begin position="37"/>
        <end position="265"/>
    </location>
</feature>
<dbReference type="InterPro" id="IPR009721">
    <property type="entry name" value="O-acyltransferase_WSD1_C"/>
</dbReference>
<dbReference type="GO" id="GO:0051701">
    <property type="term" value="P:biological process involved in interaction with host"/>
    <property type="evidence" value="ECO:0007669"/>
    <property type="project" value="TreeGrafter"/>
</dbReference>
<dbReference type="GO" id="GO:0006071">
    <property type="term" value="P:glycerol metabolic process"/>
    <property type="evidence" value="ECO:0007669"/>
    <property type="project" value="UniProtKB-KW"/>
</dbReference>
<evidence type="ECO:0000256" key="1">
    <source>
        <dbReference type="ARBA" id="ARBA00004771"/>
    </source>
</evidence>
<evidence type="ECO:0000256" key="3">
    <source>
        <dbReference type="ARBA" id="ARBA00009587"/>
    </source>
</evidence>
<evidence type="ECO:0000313" key="13">
    <source>
        <dbReference type="Proteomes" id="UP000599578"/>
    </source>
</evidence>
<keyword evidence="7" id="KW-0012">Acyltransferase</keyword>
<name>A0A917ZC75_9GAMM</name>
<protein>
    <recommendedName>
        <fullName evidence="4">diacylglycerol O-acyltransferase</fullName>
        <ecNumber evidence="4">2.3.1.20</ecNumber>
    </recommendedName>
</protein>
<feature type="domain" description="O-acyltransferase WSD1 C-terminal" evidence="11">
    <location>
        <begin position="320"/>
        <end position="457"/>
    </location>
</feature>
<evidence type="ECO:0000313" key="12">
    <source>
        <dbReference type="EMBL" id="GGO80176.1"/>
    </source>
</evidence>
<dbReference type="Proteomes" id="UP000599578">
    <property type="component" value="Unassembled WGS sequence"/>
</dbReference>
<feature type="compositionally biased region" description="Polar residues" evidence="9">
    <location>
        <begin position="343"/>
        <end position="360"/>
    </location>
</feature>
<keyword evidence="6" id="KW-0319">Glycerol metabolism</keyword>
<dbReference type="GO" id="GO:0001666">
    <property type="term" value="P:response to hypoxia"/>
    <property type="evidence" value="ECO:0007669"/>
    <property type="project" value="TreeGrafter"/>
</dbReference>
<keyword evidence="13" id="KW-1185">Reference proteome</keyword>
<dbReference type="InterPro" id="IPR004255">
    <property type="entry name" value="O-acyltransferase_WSD1_N"/>
</dbReference>
<dbReference type="PANTHER" id="PTHR31650:SF1">
    <property type="entry name" value="WAX ESTER SYNTHASE_DIACYLGLYCEROL ACYLTRANSFERASE 4-RELATED"/>
    <property type="match status" value="1"/>
</dbReference>
<dbReference type="Pfam" id="PF03007">
    <property type="entry name" value="WS_DGAT_cat"/>
    <property type="match status" value="1"/>
</dbReference>
<dbReference type="Pfam" id="PF06974">
    <property type="entry name" value="WS_DGAT_C"/>
    <property type="match status" value="1"/>
</dbReference>
<dbReference type="EMBL" id="BMLT01000003">
    <property type="protein sequence ID" value="GGO80176.1"/>
    <property type="molecule type" value="Genomic_DNA"/>
</dbReference>
<dbReference type="PANTHER" id="PTHR31650">
    <property type="entry name" value="O-ACYLTRANSFERASE (WSD1-LIKE) FAMILY PROTEIN"/>
    <property type="match status" value="1"/>
</dbReference>
<evidence type="ECO:0000259" key="11">
    <source>
        <dbReference type="Pfam" id="PF06974"/>
    </source>
</evidence>
<dbReference type="GO" id="GO:0005886">
    <property type="term" value="C:plasma membrane"/>
    <property type="evidence" value="ECO:0007669"/>
    <property type="project" value="TreeGrafter"/>
</dbReference>
<proteinExistence type="inferred from homology"/>
<gene>
    <name evidence="12" type="ORF">GCM10011348_16300</name>
</gene>
<dbReference type="RefSeq" id="WP_188860078.1">
    <property type="nucleotide sequence ID" value="NZ_BMLT01000003.1"/>
</dbReference>
<evidence type="ECO:0000256" key="7">
    <source>
        <dbReference type="ARBA" id="ARBA00023315"/>
    </source>
</evidence>
<evidence type="ECO:0000256" key="2">
    <source>
        <dbReference type="ARBA" id="ARBA00005189"/>
    </source>
</evidence>
<sequence>MTNSLMPSALSALTDPLAPSDSQSAATFVLIYDQRPLPEGHLRFKQVLGRVRTRLQHFPQFQRLLRSPSLLGKPQWALDNRFDVEFHVRHLALPKPGDWRQFCIQVARIHSRPLDMSRPPWEINVVEGLDNIPWLGEGHFAMICKVHQGLMDPQQAMDLIWSLHDEISPAPSNSTRRPVAMLPVTAMLGSGLNFALRPVEEAAAQTRNALRRTSESLSPIMRFYHGVLTGGVRVPYTRFNTDVSNYRVWQSYSMALDKLGRLRKAVADAEESDILLAVISGALRLYFEDKTEMAPRELRALMPSFTATGEPAPLQASRDIVDLALHTDDPVERLQQLIRNRAQARTGSPVTPPDTRSPTRSMTDAIRLTLEAQRAKAGMPLANTALIDLGGDAQDLHLMDAPLVYFSGVSEITNGLGLVHVASRHNRYLNLSVTSCREMLPDPDFYYECLERSFEELLSAVAKPQNRKKKDNV</sequence>
<comment type="catalytic activity">
    <reaction evidence="8">
        <text>an acyl-CoA + a 1,2-diacyl-sn-glycerol = a triacyl-sn-glycerol + CoA</text>
        <dbReference type="Rhea" id="RHEA:10868"/>
        <dbReference type="ChEBI" id="CHEBI:17815"/>
        <dbReference type="ChEBI" id="CHEBI:57287"/>
        <dbReference type="ChEBI" id="CHEBI:58342"/>
        <dbReference type="ChEBI" id="CHEBI:64615"/>
        <dbReference type="EC" id="2.3.1.20"/>
    </reaction>
</comment>
<dbReference type="InterPro" id="IPR045034">
    <property type="entry name" value="O-acyltransferase_WSD1-like"/>
</dbReference>
<keyword evidence="5" id="KW-0808">Transferase</keyword>
<comment type="caution">
    <text evidence="12">The sequence shown here is derived from an EMBL/GenBank/DDBJ whole genome shotgun (WGS) entry which is preliminary data.</text>
</comment>
<evidence type="ECO:0000256" key="6">
    <source>
        <dbReference type="ARBA" id="ARBA00022798"/>
    </source>
</evidence>
<dbReference type="GO" id="GO:0019432">
    <property type="term" value="P:triglyceride biosynthetic process"/>
    <property type="evidence" value="ECO:0007669"/>
    <property type="project" value="TreeGrafter"/>
</dbReference>
<evidence type="ECO:0000256" key="9">
    <source>
        <dbReference type="SAM" id="MobiDB-lite"/>
    </source>
</evidence>
<reference evidence="12 13" key="1">
    <citation type="journal article" date="2014" name="Int. J. Syst. Evol. Microbiol.">
        <title>Complete genome sequence of Corynebacterium casei LMG S-19264T (=DSM 44701T), isolated from a smear-ripened cheese.</title>
        <authorList>
            <consortium name="US DOE Joint Genome Institute (JGI-PGF)"/>
            <person name="Walter F."/>
            <person name="Albersmeier A."/>
            <person name="Kalinowski J."/>
            <person name="Ruckert C."/>
        </authorList>
    </citation>
    <scope>NUCLEOTIDE SEQUENCE [LARGE SCALE GENOMIC DNA]</scope>
    <source>
        <strain evidence="12 13">CGMCC 1.7286</strain>
    </source>
</reference>
<comment type="pathway">
    <text evidence="2">Lipid metabolism.</text>
</comment>
<dbReference type="EC" id="2.3.1.20" evidence="4"/>
<dbReference type="AlphaFoldDB" id="A0A917ZC75"/>
<comment type="pathway">
    <text evidence="1">Glycerolipid metabolism; triacylglycerol biosynthesis.</text>
</comment>
<evidence type="ECO:0000256" key="5">
    <source>
        <dbReference type="ARBA" id="ARBA00022679"/>
    </source>
</evidence>
<organism evidence="12 13">
    <name type="scientific">Marinobacterium nitratireducens</name>
    <dbReference type="NCBI Taxonomy" id="518897"/>
    <lineage>
        <taxon>Bacteria</taxon>
        <taxon>Pseudomonadati</taxon>
        <taxon>Pseudomonadota</taxon>
        <taxon>Gammaproteobacteria</taxon>
        <taxon>Oceanospirillales</taxon>
        <taxon>Oceanospirillaceae</taxon>
        <taxon>Marinobacterium</taxon>
    </lineage>
</organism>
<evidence type="ECO:0000256" key="4">
    <source>
        <dbReference type="ARBA" id="ARBA00013244"/>
    </source>
</evidence>
<comment type="similarity">
    <text evidence="3">Belongs to the long-chain O-acyltransferase family.</text>
</comment>
<dbReference type="GO" id="GO:0071731">
    <property type="term" value="P:response to nitric oxide"/>
    <property type="evidence" value="ECO:0007669"/>
    <property type="project" value="TreeGrafter"/>
</dbReference>
<evidence type="ECO:0000259" key="10">
    <source>
        <dbReference type="Pfam" id="PF03007"/>
    </source>
</evidence>